<comment type="similarity">
    <text evidence="1 4">Belongs to the bacterial ribosomal protein bL35 family.</text>
</comment>
<dbReference type="RefSeq" id="WP_194706453.1">
    <property type="nucleotide sequence ID" value="NZ_JADKPN010000004.1"/>
</dbReference>
<evidence type="ECO:0000313" key="6">
    <source>
        <dbReference type="EMBL" id="MBF4763257.1"/>
    </source>
</evidence>
<evidence type="ECO:0000256" key="1">
    <source>
        <dbReference type="ARBA" id="ARBA00006598"/>
    </source>
</evidence>
<dbReference type="Pfam" id="PF01632">
    <property type="entry name" value="Ribosomal_L35p"/>
    <property type="match status" value="1"/>
</dbReference>
<reference evidence="6" key="1">
    <citation type="submission" date="2020-11" db="EMBL/GenBank/DDBJ databases">
        <title>Nocardioides sp. nov., isolated from Soil of Cynanchum wilfordii Hemsley rhizosphere.</title>
        <authorList>
            <person name="Lee J.-S."/>
            <person name="Suh M.K."/>
            <person name="Kim J.-S."/>
        </authorList>
    </citation>
    <scope>NUCLEOTIDE SEQUENCE</scope>
    <source>
        <strain evidence="6">KCTC 19275</strain>
    </source>
</reference>
<proteinExistence type="inferred from homology"/>
<dbReference type="InterPro" id="IPR021137">
    <property type="entry name" value="Ribosomal_bL35-like"/>
</dbReference>
<dbReference type="GO" id="GO:1990904">
    <property type="term" value="C:ribonucleoprotein complex"/>
    <property type="evidence" value="ECO:0007669"/>
    <property type="project" value="UniProtKB-KW"/>
</dbReference>
<keyword evidence="2 4" id="KW-0689">Ribosomal protein</keyword>
<dbReference type="Gene3D" id="4.10.410.60">
    <property type="match status" value="1"/>
</dbReference>
<evidence type="ECO:0000256" key="5">
    <source>
        <dbReference type="SAM" id="MobiDB-lite"/>
    </source>
</evidence>
<organism evidence="6 7">
    <name type="scientific">Nocardioides islandensis</name>
    <dbReference type="NCBI Taxonomy" id="433663"/>
    <lineage>
        <taxon>Bacteria</taxon>
        <taxon>Bacillati</taxon>
        <taxon>Actinomycetota</taxon>
        <taxon>Actinomycetes</taxon>
        <taxon>Propionibacteriales</taxon>
        <taxon>Nocardioidaceae</taxon>
        <taxon>Nocardioides</taxon>
    </lineage>
</organism>
<keyword evidence="3 4" id="KW-0687">Ribonucleoprotein</keyword>
<sequence>MPKNKTHSGAKKVFKVTGSGKLRRLKVGRKSGAAFASAPTTGSRKKHRQKSGYTDVAAADVKAAKKLLGR</sequence>
<name>A0A930YE01_9ACTN</name>
<evidence type="ECO:0000313" key="7">
    <source>
        <dbReference type="Proteomes" id="UP000640489"/>
    </source>
</evidence>
<dbReference type="Proteomes" id="UP000640489">
    <property type="component" value="Unassembled WGS sequence"/>
</dbReference>
<evidence type="ECO:0000256" key="4">
    <source>
        <dbReference type="HAMAP-Rule" id="MF_00514"/>
    </source>
</evidence>
<accession>A0A930YE01</accession>
<dbReference type="GO" id="GO:0003735">
    <property type="term" value="F:structural constituent of ribosome"/>
    <property type="evidence" value="ECO:0007669"/>
    <property type="project" value="InterPro"/>
</dbReference>
<gene>
    <name evidence="4" type="primary">rpmI</name>
    <name evidence="6" type="ORF">ISU07_08965</name>
</gene>
<dbReference type="HAMAP" id="MF_00514">
    <property type="entry name" value="Ribosomal_bL35"/>
    <property type="match status" value="1"/>
</dbReference>
<dbReference type="GO" id="GO:0005840">
    <property type="term" value="C:ribosome"/>
    <property type="evidence" value="ECO:0007669"/>
    <property type="project" value="UniProtKB-KW"/>
</dbReference>
<keyword evidence="7" id="KW-1185">Reference proteome</keyword>
<evidence type="ECO:0000256" key="2">
    <source>
        <dbReference type="ARBA" id="ARBA00022980"/>
    </source>
</evidence>
<protein>
    <recommendedName>
        <fullName evidence="4">Large ribosomal subunit protein bL35</fullName>
    </recommendedName>
</protein>
<dbReference type="InterPro" id="IPR037229">
    <property type="entry name" value="Ribosomal_bL35_sf"/>
</dbReference>
<dbReference type="GO" id="GO:0006412">
    <property type="term" value="P:translation"/>
    <property type="evidence" value="ECO:0007669"/>
    <property type="project" value="UniProtKB-UniRule"/>
</dbReference>
<dbReference type="InterPro" id="IPR001706">
    <property type="entry name" value="Ribosomal_bL35"/>
</dbReference>
<dbReference type="AlphaFoldDB" id="A0A930YE01"/>
<dbReference type="EMBL" id="JADKPN010000004">
    <property type="protein sequence ID" value="MBF4763257.1"/>
    <property type="molecule type" value="Genomic_DNA"/>
</dbReference>
<feature type="region of interest" description="Disordered" evidence="5">
    <location>
        <begin position="28"/>
        <end position="54"/>
    </location>
</feature>
<evidence type="ECO:0000256" key="3">
    <source>
        <dbReference type="ARBA" id="ARBA00023274"/>
    </source>
</evidence>
<dbReference type="SUPFAM" id="SSF143034">
    <property type="entry name" value="L35p-like"/>
    <property type="match status" value="1"/>
</dbReference>
<comment type="caution">
    <text evidence="6">The sequence shown here is derived from an EMBL/GenBank/DDBJ whole genome shotgun (WGS) entry which is preliminary data.</text>
</comment>